<keyword evidence="3" id="KW-1185">Reference proteome</keyword>
<gene>
    <name evidence="2" type="ORF">V6N12_064919</name>
</gene>
<name>A0ABR2G772_9ROSI</name>
<evidence type="ECO:0000313" key="3">
    <source>
        <dbReference type="Proteomes" id="UP001472677"/>
    </source>
</evidence>
<feature type="region of interest" description="Disordered" evidence="1">
    <location>
        <begin position="1"/>
        <end position="32"/>
    </location>
</feature>
<evidence type="ECO:0000256" key="1">
    <source>
        <dbReference type="SAM" id="MobiDB-lite"/>
    </source>
</evidence>
<accession>A0ABR2G772</accession>
<comment type="caution">
    <text evidence="2">The sequence shown here is derived from an EMBL/GenBank/DDBJ whole genome shotgun (WGS) entry which is preliminary data.</text>
</comment>
<dbReference type="EMBL" id="JBBPBM010000002">
    <property type="protein sequence ID" value="KAK8596430.1"/>
    <property type="molecule type" value="Genomic_DNA"/>
</dbReference>
<dbReference type="Proteomes" id="UP001472677">
    <property type="component" value="Unassembled WGS sequence"/>
</dbReference>
<evidence type="ECO:0000313" key="2">
    <source>
        <dbReference type="EMBL" id="KAK8596430.1"/>
    </source>
</evidence>
<reference evidence="2 3" key="1">
    <citation type="journal article" date="2024" name="G3 (Bethesda)">
        <title>Genome assembly of Hibiscus sabdariffa L. provides insights into metabolisms of medicinal natural products.</title>
        <authorList>
            <person name="Kim T."/>
        </authorList>
    </citation>
    <scope>NUCLEOTIDE SEQUENCE [LARGE SCALE GENOMIC DNA]</scope>
    <source>
        <strain evidence="2">TK-2024</strain>
        <tissue evidence="2">Old leaves</tissue>
    </source>
</reference>
<organism evidence="2 3">
    <name type="scientific">Hibiscus sabdariffa</name>
    <name type="common">roselle</name>
    <dbReference type="NCBI Taxonomy" id="183260"/>
    <lineage>
        <taxon>Eukaryota</taxon>
        <taxon>Viridiplantae</taxon>
        <taxon>Streptophyta</taxon>
        <taxon>Embryophyta</taxon>
        <taxon>Tracheophyta</taxon>
        <taxon>Spermatophyta</taxon>
        <taxon>Magnoliopsida</taxon>
        <taxon>eudicotyledons</taxon>
        <taxon>Gunneridae</taxon>
        <taxon>Pentapetalae</taxon>
        <taxon>rosids</taxon>
        <taxon>malvids</taxon>
        <taxon>Malvales</taxon>
        <taxon>Malvaceae</taxon>
        <taxon>Malvoideae</taxon>
        <taxon>Hibiscus</taxon>
    </lineage>
</organism>
<protein>
    <submittedName>
        <fullName evidence="2">Uncharacterized protein</fullName>
    </submittedName>
</protein>
<feature type="compositionally biased region" description="Basic and acidic residues" evidence="1">
    <location>
        <begin position="9"/>
        <end position="25"/>
    </location>
</feature>
<sequence>MDEEGSDNSDDKDSGHLRNVTREVSEMAGASEDTVVSNSLLSKSTIEKMWEGNASVDCRVMGTSSWMAEENLGMEQRVGNICAGIRDLTKCELEVDGRDAPK</sequence>
<proteinExistence type="predicted"/>